<evidence type="ECO:0000256" key="3">
    <source>
        <dbReference type="ARBA" id="ARBA00022989"/>
    </source>
</evidence>
<name>A0A9W4X6A6_9PROT</name>
<evidence type="ECO:0000313" key="4">
    <source>
        <dbReference type="EMBL" id="CAI3929514.1"/>
    </source>
</evidence>
<dbReference type="CDD" id="cd00761">
    <property type="entry name" value="Glyco_tranf_GTA_type"/>
    <property type="match status" value="1"/>
</dbReference>
<keyword evidence="2" id="KW-0812">Transmembrane</keyword>
<dbReference type="InterPro" id="IPR029044">
    <property type="entry name" value="Nucleotide-diphossugar_trans"/>
</dbReference>
<evidence type="ECO:0000313" key="6">
    <source>
        <dbReference type="Proteomes" id="UP001154255"/>
    </source>
</evidence>
<dbReference type="PANTHER" id="PTHR21461">
    <property type="entry name" value="GLYCOSYLTRANSFERASE FAMILY 92 PROTEIN"/>
    <property type="match status" value="1"/>
</dbReference>
<comment type="caution">
    <text evidence="5">The sequence shown here is derived from an EMBL/GenBank/DDBJ whole genome shotgun (WGS) entry which is preliminary data.</text>
</comment>
<dbReference type="RefSeq" id="WP_271788886.1">
    <property type="nucleotide sequence ID" value="NZ_CAMXCM010000001.1"/>
</dbReference>
<dbReference type="AlphaFoldDB" id="A0A9W4X6A6"/>
<dbReference type="PANTHER" id="PTHR21461:SF69">
    <property type="entry name" value="GLYCOSYLTRANSFERASE FAMILY 92 PROTEIN"/>
    <property type="match status" value="1"/>
</dbReference>
<dbReference type="GO" id="GO:0005737">
    <property type="term" value="C:cytoplasm"/>
    <property type="evidence" value="ECO:0007669"/>
    <property type="project" value="TreeGrafter"/>
</dbReference>
<dbReference type="GO" id="GO:0016757">
    <property type="term" value="F:glycosyltransferase activity"/>
    <property type="evidence" value="ECO:0007669"/>
    <property type="project" value="TreeGrafter"/>
</dbReference>
<keyword evidence="3" id="KW-0472">Membrane</keyword>
<dbReference type="Proteomes" id="UP001154255">
    <property type="component" value="Unassembled WGS sequence"/>
</dbReference>
<protein>
    <recommendedName>
        <fullName evidence="8">Glycosyl transferase family 2</fullName>
    </recommendedName>
</protein>
<evidence type="ECO:0000256" key="1">
    <source>
        <dbReference type="ARBA" id="ARBA00004167"/>
    </source>
</evidence>
<organism evidence="5 6">
    <name type="scientific">Commensalibacter communis</name>
    <dbReference type="NCBI Taxonomy" id="2972786"/>
    <lineage>
        <taxon>Bacteria</taxon>
        <taxon>Pseudomonadati</taxon>
        <taxon>Pseudomonadota</taxon>
        <taxon>Alphaproteobacteria</taxon>
        <taxon>Acetobacterales</taxon>
        <taxon>Acetobacteraceae</taxon>
    </lineage>
</organism>
<keyword evidence="7" id="KW-1185">Reference proteome</keyword>
<dbReference type="SUPFAM" id="SSF53448">
    <property type="entry name" value="Nucleotide-diphospho-sugar transferases"/>
    <property type="match status" value="1"/>
</dbReference>
<evidence type="ECO:0000313" key="7">
    <source>
        <dbReference type="Proteomes" id="UP001154259"/>
    </source>
</evidence>
<comment type="subcellular location">
    <subcellularLocation>
        <location evidence="1">Membrane</location>
        <topology evidence="1">Single-pass membrane protein</topology>
    </subcellularLocation>
</comment>
<dbReference type="GO" id="GO:0016020">
    <property type="term" value="C:membrane"/>
    <property type="evidence" value="ECO:0007669"/>
    <property type="project" value="UniProtKB-SubCell"/>
</dbReference>
<evidence type="ECO:0008006" key="8">
    <source>
        <dbReference type="Google" id="ProtNLM"/>
    </source>
</evidence>
<evidence type="ECO:0000256" key="2">
    <source>
        <dbReference type="ARBA" id="ARBA00022692"/>
    </source>
</evidence>
<keyword evidence="3" id="KW-1133">Transmembrane helix</keyword>
<dbReference type="Pfam" id="PF13704">
    <property type="entry name" value="Glyco_tranf_2_4"/>
    <property type="match status" value="1"/>
</dbReference>
<dbReference type="EMBL" id="CAMXCM010000001">
    <property type="protein sequence ID" value="CAI3931390.1"/>
    <property type="molecule type" value="Genomic_DNA"/>
</dbReference>
<dbReference type="Gene3D" id="3.90.550.10">
    <property type="entry name" value="Spore Coat Polysaccharide Biosynthesis Protein SpsA, Chain A"/>
    <property type="match status" value="1"/>
</dbReference>
<sequence length="518" mass="61057">MTKVAIALFVKNEHSDIAGWIAWYQAIGVEKLYIFDDYSTDGTFEIILAAARLYNIQYFRTDPIQQPNFYWRQRDSFMLAAKLAKGEYDWIGFLDADEYVYLNAYDNISDFLDQFPHADAVAINWCIYGNSNKVIRPKGMTVEIFLEHSDAFFGDNQQVKSFIRPEKLGCRYINPHQYDIDLSRYVDVKGNVIEWRGCNKDVEWDGAKVMHYICRSMEQYIGRIKKRADDLGDNIKHWQRYGFHFDNIYIDEEPLRMMPKVRQYLSEISRQIIRNIRKQIKEKPFLEAISFYPDTYEYSLKPQENSLYQTFKKMTDFEENFPIIVKLVGKDEYNLYISVIEQQLVQTAEQHAKIESFLPIYGLIFPYLSDVIILTALLDEKYVPVSFIIDGQNLLSSEHYLQASLNENQQKYCLTSIYDSKRLGFPQQQIENIQFYDKANAHSANFDWEIQVIQTTLNEENIDIPHLYPHTSLKDLYPILNKLSQEADREFLRIVSNLNPFEKGKLKLLFPGQIDQFL</sequence>
<accession>A0A9W4X6A6</accession>
<reference evidence="5" key="1">
    <citation type="submission" date="2022-10" db="EMBL/GenBank/DDBJ databases">
        <authorList>
            <person name="Botero Cardona J."/>
        </authorList>
    </citation>
    <scope>NUCLEOTIDE SEQUENCE</scope>
    <source>
        <strain evidence="5">LMG 31819</strain>
        <strain evidence="4">R-53529</strain>
    </source>
</reference>
<gene>
    <name evidence="4" type="ORF">R53529_LOCUS438</name>
    <name evidence="5" type="ORF">R53530_LOCUS663</name>
</gene>
<dbReference type="Proteomes" id="UP001154259">
    <property type="component" value="Unassembled WGS sequence"/>
</dbReference>
<dbReference type="EMBL" id="CAMXCS010000001">
    <property type="protein sequence ID" value="CAI3929514.1"/>
    <property type="molecule type" value="Genomic_DNA"/>
</dbReference>
<proteinExistence type="predicted"/>
<evidence type="ECO:0000313" key="5">
    <source>
        <dbReference type="EMBL" id="CAI3931390.1"/>
    </source>
</evidence>